<dbReference type="Gene3D" id="3.20.20.20">
    <property type="entry name" value="Dihydropteroate synthase-like"/>
    <property type="match status" value="1"/>
</dbReference>
<dbReference type="GO" id="GO:0046656">
    <property type="term" value="P:folic acid biosynthetic process"/>
    <property type="evidence" value="ECO:0007669"/>
    <property type="project" value="UniProtKB-KW"/>
</dbReference>
<dbReference type="AlphaFoldDB" id="A0A6H9WQC3"/>
<feature type="domain" description="Pterin-binding" evidence="12">
    <location>
        <begin position="28"/>
        <end position="290"/>
    </location>
</feature>
<organism evidence="13 14">
    <name type="scientific">Pseudoclavibacter endophyticus</name>
    <dbReference type="NCBI Taxonomy" id="1778590"/>
    <lineage>
        <taxon>Bacteria</taxon>
        <taxon>Bacillati</taxon>
        <taxon>Actinomycetota</taxon>
        <taxon>Actinomycetes</taxon>
        <taxon>Micrococcales</taxon>
        <taxon>Microbacteriaceae</taxon>
        <taxon>Pseudoclavibacter</taxon>
    </lineage>
</organism>
<keyword evidence="14" id="KW-1185">Reference proteome</keyword>
<reference evidence="13 14" key="1">
    <citation type="submission" date="2019-09" db="EMBL/GenBank/DDBJ databases">
        <title>Phylogeny of genus Pseudoclavibacter and closely related genus.</title>
        <authorList>
            <person name="Li Y."/>
        </authorList>
    </citation>
    <scope>NUCLEOTIDE SEQUENCE [LARGE SCALE GENOMIC DNA]</scope>
    <source>
        <strain evidence="13 14">EGI 60007</strain>
    </source>
</reference>
<comment type="similarity">
    <text evidence="4 10">Belongs to the DHPS family.</text>
</comment>
<dbReference type="SUPFAM" id="SSF51717">
    <property type="entry name" value="Dihydropteroate synthetase-like"/>
    <property type="match status" value="1"/>
</dbReference>
<evidence type="ECO:0000256" key="9">
    <source>
        <dbReference type="ARBA" id="ARBA00022909"/>
    </source>
</evidence>
<comment type="caution">
    <text evidence="13">The sequence shown here is derived from an EMBL/GenBank/DDBJ whole genome shotgun (WGS) entry which is preliminary data.</text>
</comment>
<evidence type="ECO:0000313" key="14">
    <source>
        <dbReference type="Proteomes" id="UP000431744"/>
    </source>
</evidence>
<dbReference type="PROSITE" id="PS00793">
    <property type="entry name" value="DHPS_2"/>
    <property type="match status" value="1"/>
</dbReference>
<dbReference type="PANTHER" id="PTHR20941">
    <property type="entry name" value="FOLATE SYNTHESIS PROTEINS"/>
    <property type="match status" value="1"/>
</dbReference>
<evidence type="ECO:0000256" key="2">
    <source>
        <dbReference type="ARBA" id="ARBA00001946"/>
    </source>
</evidence>
<keyword evidence="7 10" id="KW-0479">Metal-binding</keyword>
<dbReference type="EC" id="2.5.1.15" evidence="5 10"/>
<dbReference type="EMBL" id="WBJY01000002">
    <property type="protein sequence ID" value="KAB1648271.1"/>
    <property type="molecule type" value="Genomic_DNA"/>
</dbReference>
<dbReference type="GO" id="GO:0005829">
    <property type="term" value="C:cytosol"/>
    <property type="evidence" value="ECO:0007669"/>
    <property type="project" value="TreeGrafter"/>
</dbReference>
<evidence type="ECO:0000256" key="1">
    <source>
        <dbReference type="ARBA" id="ARBA00000012"/>
    </source>
</evidence>
<dbReference type="InterPro" id="IPR006390">
    <property type="entry name" value="DHP_synth_dom"/>
</dbReference>
<dbReference type="GO" id="GO:0004156">
    <property type="term" value="F:dihydropteroate synthase activity"/>
    <property type="evidence" value="ECO:0007669"/>
    <property type="project" value="UniProtKB-EC"/>
</dbReference>
<name>A0A6H9WQC3_9MICO</name>
<comment type="cofactor">
    <cofactor evidence="2 10">
        <name>Mg(2+)</name>
        <dbReference type="ChEBI" id="CHEBI:18420"/>
    </cofactor>
</comment>
<evidence type="ECO:0000256" key="4">
    <source>
        <dbReference type="ARBA" id="ARBA00009503"/>
    </source>
</evidence>
<dbReference type="CDD" id="cd00739">
    <property type="entry name" value="DHPS"/>
    <property type="match status" value="1"/>
</dbReference>
<evidence type="ECO:0000256" key="6">
    <source>
        <dbReference type="ARBA" id="ARBA00022679"/>
    </source>
</evidence>
<proteinExistence type="inferred from homology"/>
<evidence type="ECO:0000256" key="10">
    <source>
        <dbReference type="RuleBase" id="RU361205"/>
    </source>
</evidence>
<dbReference type="InterPro" id="IPR011005">
    <property type="entry name" value="Dihydropteroate_synth-like_sf"/>
</dbReference>
<evidence type="ECO:0000256" key="11">
    <source>
        <dbReference type="SAM" id="MobiDB-lite"/>
    </source>
</evidence>
<keyword evidence="8 10" id="KW-0460">Magnesium</keyword>
<evidence type="ECO:0000313" key="13">
    <source>
        <dbReference type="EMBL" id="KAB1648271.1"/>
    </source>
</evidence>
<dbReference type="RefSeq" id="WP_158029466.1">
    <property type="nucleotide sequence ID" value="NZ_BMHG01000001.1"/>
</dbReference>
<gene>
    <name evidence="13" type="primary">folP</name>
    <name evidence="13" type="ORF">F8O04_11230</name>
</gene>
<protein>
    <recommendedName>
        <fullName evidence="5 10">Dihydropteroate synthase</fullName>
        <shortName evidence="10">DHPS</shortName>
        <ecNumber evidence="5 10">2.5.1.15</ecNumber>
    </recommendedName>
    <alternativeName>
        <fullName evidence="10">Dihydropteroate pyrophosphorylase</fullName>
    </alternativeName>
</protein>
<accession>A0A6H9WQC3</accession>
<dbReference type="PROSITE" id="PS50972">
    <property type="entry name" value="PTERIN_BINDING"/>
    <property type="match status" value="1"/>
</dbReference>
<feature type="region of interest" description="Disordered" evidence="11">
    <location>
        <begin position="1"/>
        <end position="25"/>
    </location>
</feature>
<evidence type="ECO:0000256" key="5">
    <source>
        <dbReference type="ARBA" id="ARBA00012458"/>
    </source>
</evidence>
<dbReference type="GO" id="GO:0046654">
    <property type="term" value="P:tetrahydrofolate biosynthetic process"/>
    <property type="evidence" value="ECO:0007669"/>
    <property type="project" value="UniProtKB-UniPathway"/>
</dbReference>
<keyword evidence="9 10" id="KW-0289">Folate biosynthesis</keyword>
<dbReference type="NCBIfam" id="TIGR01496">
    <property type="entry name" value="DHPS"/>
    <property type="match status" value="1"/>
</dbReference>
<dbReference type="PROSITE" id="PS00792">
    <property type="entry name" value="DHPS_1"/>
    <property type="match status" value="1"/>
</dbReference>
<dbReference type="Proteomes" id="UP000431744">
    <property type="component" value="Unassembled WGS sequence"/>
</dbReference>
<dbReference type="GO" id="GO:0046872">
    <property type="term" value="F:metal ion binding"/>
    <property type="evidence" value="ECO:0007669"/>
    <property type="project" value="UniProtKB-KW"/>
</dbReference>
<keyword evidence="6 10" id="KW-0808">Transferase</keyword>
<dbReference type="UniPathway" id="UPA00077">
    <property type="reaction ID" value="UER00156"/>
</dbReference>
<comment type="catalytic activity">
    <reaction evidence="1">
        <text>(7,8-dihydropterin-6-yl)methyl diphosphate + 4-aminobenzoate = 7,8-dihydropteroate + diphosphate</text>
        <dbReference type="Rhea" id="RHEA:19949"/>
        <dbReference type="ChEBI" id="CHEBI:17836"/>
        <dbReference type="ChEBI" id="CHEBI:17839"/>
        <dbReference type="ChEBI" id="CHEBI:33019"/>
        <dbReference type="ChEBI" id="CHEBI:72950"/>
        <dbReference type="EC" id="2.5.1.15"/>
    </reaction>
</comment>
<evidence type="ECO:0000256" key="8">
    <source>
        <dbReference type="ARBA" id="ARBA00022842"/>
    </source>
</evidence>
<comment type="function">
    <text evidence="10">Catalyzes the condensation of para-aminobenzoate (pABA) with 6-hydroxymethyl-7,8-dihydropterin diphosphate (DHPt-PP) to form 7,8-dihydropteroate (H2Pte), the immediate precursor of folate derivatives.</text>
</comment>
<comment type="pathway">
    <text evidence="3 10">Cofactor biosynthesis; tetrahydrofolate biosynthesis; 7,8-dihydrofolate from 2-amino-4-hydroxy-6-hydroxymethyl-7,8-dihydropteridine diphosphate and 4-aminobenzoate: step 1/2.</text>
</comment>
<evidence type="ECO:0000259" key="12">
    <source>
        <dbReference type="PROSITE" id="PS50972"/>
    </source>
</evidence>
<dbReference type="InterPro" id="IPR000489">
    <property type="entry name" value="Pterin-binding_dom"/>
</dbReference>
<dbReference type="InterPro" id="IPR045031">
    <property type="entry name" value="DHP_synth-like"/>
</dbReference>
<evidence type="ECO:0000256" key="3">
    <source>
        <dbReference type="ARBA" id="ARBA00004763"/>
    </source>
</evidence>
<evidence type="ECO:0000256" key="7">
    <source>
        <dbReference type="ARBA" id="ARBA00022723"/>
    </source>
</evidence>
<dbReference type="PANTHER" id="PTHR20941:SF1">
    <property type="entry name" value="FOLIC ACID SYNTHESIS PROTEIN FOL1"/>
    <property type="match status" value="1"/>
</dbReference>
<dbReference type="OrthoDB" id="9811744at2"/>
<sequence length="301" mass="31327">MTYKSPSKPPSPSAGRGVEASPRAGRRPVLVGILNITPDSFSDGGDVERATAEARTDAAVSKAQRLVAEGAAMVDVGGESTRPGAERVRQPEEAGRVLPAIERLADAGIPVSIDTMYAQTARDALRITDGAAIVNDVSGGQADDGMLPLLAETGATFVLSHWRGHSITMNSRADYADPATEILDELAGARDRAVEAGLAPEQIILDPGLGFAKGAGDNWAVLRNLDRFTGLGHPLLIGASRKRFTGSLLADDAPVADRDLPTAIISALCARAGVWGLRVHNVAANDIALGVVDAWTNGVDE</sequence>
<dbReference type="Pfam" id="PF00809">
    <property type="entry name" value="Pterin_bind"/>
    <property type="match status" value="1"/>
</dbReference>